<evidence type="ECO:0000313" key="2">
    <source>
        <dbReference type="Proteomes" id="UP000232003"/>
    </source>
</evidence>
<name>A0A2K8SFN5_9NOSO</name>
<accession>A0A2K8SFN5</accession>
<dbReference type="RefSeq" id="WP_100896918.1">
    <property type="nucleotide sequence ID" value="NZ_CAWNNC010000001.1"/>
</dbReference>
<dbReference type="AlphaFoldDB" id="A0A2K8SFN5"/>
<dbReference type="EMBL" id="CP024785">
    <property type="protein sequence ID" value="AUB34247.1"/>
    <property type="molecule type" value="Genomic_DNA"/>
</dbReference>
<keyword evidence="2" id="KW-1185">Reference proteome</keyword>
<dbReference type="OrthoDB" id="9835888at2"/>
<dbReference type="KEGG" id="nfl:COO91_00060"/>
<reference evidence="1 2" key="1">
    <citation type="submission" date="2017-11" db="EMBL/GenBank/DDBJ databases">
        <title>Complete genome of a free-living desiccation-tolerant cyanobacterium and its photosynthetic adaptation to extreme terrestrial habitat.</title>
        <authorList>
            <person name="Shang J."/>
        </authorList>
    </citation>
    <scope>NUCLEOTIDE SEQUENCE [LARGE SCALE GENOMIC DNA]</scope>
    <source>
        <strain evidence="1 2">CCNUN1</strain>
    </source>
</reference>
<organism evidence="1 2">
    <name type="scientific">Nostoc flagelliforme CCNUN1</name>
    <dbReference type="NCBI Taxonomy" id="2038116"/>
    <lineage>
        <taxon>Bacteria</taxon>
        <taxon>Bacillati</taxon>
        <taxon>Cyanobacteriota</taxon>
        <taxon>Cyanophyceae</taxon>
        <taxon>Nostocales</taxon>
        <taxon>Nostocaceae</taxon>
        <taxon>Nostoc</taxon>
    </lineage>
</organism>
<protein>
    <submittedName>
        <fullName evidence="1">Uncharacterized protein</fullName>
    </submittedName>
</protein>
<gene>
    <name evidence="1" type="ORF">COO91_00060</name>
</gene>
<sequence length="98" mass="11674">MNKNQSFELWALRALVEFDFDEEKQMVWTCEELCSGTIRQCMNHAATLVPRYRGWGLTLNSIAGAWDKIFCQNLSREWLDGKREYFYVERVGWRGELM</sequence>
<dbReference type="Proteomes" id="UP000232003">
    <property type="component" value="Chromosome"/>
</dbReference>
<evidence type="ECO:0000313" key="1">
    <source>
        <dbReference type="EMBL" id="AUB34247.1"/>
    </source>
</evidence>
<proteinExistence type="predicted"/>